<dbReference type="Proteomes" id="UP000594260">
    <property type="component" value="Unplaced"/>
</dbReference>
<sequence>MRPFFILLPIAVIKVCSIKHVVAVDGPTKPSEVYVLQYAPSEVLSSGPHNEENTAEDETDDIDSDGSGSPELDVNQIFRHLINPSGVRLAEKQNVHQVGKETDNSPLTEIEPPNDLDGYDDDLQKVTAREKVLRFFHNRQMRPVDQQEQDGLLDRPFSGISEDAKTGDVAIVFVPIWREIEKTVYFALKQPAETATSDDDDTSDSFPDVHAILMIIFGSTSTFVLMFTILRTVQGRRERAQFSHDKSLLFSPPAYIQPPQVTNPATKKSNMKDILERSDV</sequence>
<feature type="compositionally biased region" description="Polar residues" evidence="1">
    <location>
        <begin position="259"/>
        <end position="268"/>
    </location>
</feature>
<organism evidence="4 5">
    <name type="scientific">Varroa destructor</name>
    <name type="common">Honeybee mite</name>
    <dbReference type="NCBI Taxonomy" id="109461"/>
    <lineage>
        <taxon>Eukaryota</taxon>
        <taxon>Metazoa</taxon>
        <taxon>Ecdysozoa</taxon>
        <taxon>Arthropoda</taxon>
        <taxon>Chelicerata</taxon>
        <taxon>Arachnida</taxon>
        <taxon>Acari</taxon>
        <taxon>Parasitiformes</taxon>
        <taxon>Mesostigmata</taxon>
        <taxon>Gamasina</taxon>
        <taxon>Dermanyssoidea</taxon>
        <taxon>Varroidae</taxon>
        <taxon>Varroa</taxon>
    </lineage>
</organism>
<feature type="compositionally biased region" description="Basic and acidic residues" evidence="1">
    <location>
        <begin position="270"/>
        <end position="280"/>
    </location>
</feature>
<feature type="region of interest" description="Disordered" evidence="1">
    <location>
        <begin position="96"/>
        <end position="120"/>
    </location>
</feature>
<dbReference type="RefSeq" id="XP_022665197.1">
    <property type="nucleotide sequence ID" value="XM_022809462.1"/>
</dbReference>
<keyword evidence="3" id="KW-0732">Signal</keyword>
<feature type="transmembrane region" description="Helical" evidence="2">
    <location>
        <begin position="211"/>
        <end position="230"/>
    </location>
</feature>
<protein>
    <submittedName>
        <fullName evidence="4">Uncharacterized protein</fullName>
    </submittedName>
</protein>
<feature type="chain" id="PRO_5029780523" evidence="3">
    <location>
        <begin position="24"/>
        <end position="280"/>
    </location>
</feature>
<feature type="region of interest" description="Disordered" evidence="1">
    <location>
        <begin position="43"/>
        <end position="70"/>
    </location>
</feature>
<evidence type="ECO:0000256" key="1">
    <source>
        <dbReference type="SAM" id="MobiDB-lite"/>
    </source>
</evidence>
<keyword evidence="5" id="KW-1185">Reference proteome</keyword>
<name>A0A7M7KFV8_VARDE</name>
<evidence type="ECO:0000256" key="2">
    <source>
        <dbReference type="SAM" id="Phobius"/>
    </source>
</evidence>
<feature type="compositionally biased region" description="Acidic residues" evidence="1">
    <location>
        <begin position="53"/>
        <end position="64"/>
    </location>
</feature>
<evidence type="ECO:0000313" key="5">
    <source>
        <dbReference type="Proteomes" id="UP000594260"/>
    </source>
</evidence>
<reference evidence="4" key="1">
    <citation type="submission" date="2021-01" db="UniProtKB">
        <authorList>
            <consortium name="EnsemblMetazoa"/>
        </authorList>
    </citation>
    <scope>IDENTIFICATION</scope>
</reference>
<accession>A0A7M7KFV8</accession>
<keyword evidence="2" id="KW-1133">Transmembrane helix</keyword>
<dbReference type="EnsemblMetazoa" id="XM_022809462">
    <property type="protein sequence ID" value="XP_022665197"/>
    <property type="gene ID" value="LOC111252073"/>
</dbReference>
<dbReference type="GeneID" id="111252073"/>
<feature type="region of interest" description="Disordered" evidence="1">
    <location>
        <begin position="255"/>
        <end position="280"/>
    </location>
</feature>
<evidence type="ECO:0000313" key="4">
    <source>
        <dbReference type="EnsemblMetazoa" id="XP_022665197"/>
    </source>
</evidence>
<evidence type="ECO:0000256" key="3">
    <source>
        <dbReference type="SAM" id="SignalP"/>
    </source>
</evidence>
<keyword evidence="2" id="KW-0812">Transmembrane</keyword>
<feature type="signal peptide" evidence="3">
    <location>
        <begin position="1"/>
        <end position="23"/>
    </location>
</feature>
<proteinExistence type="predicted"/>
<keyword evidence="2" id="KW-0472">Membrane</keyword>
<dbReference type="AlphaFoldDB" id="A0A7M7KFV8"/>